<dbReference type="Proteomes" id="UP000009374">
    <property type="component" value="Unassembled WGS sequence"/>
</dbReference>
<dbReference type="CDD" id="cd00475">
    <property type="entry name" value="Cis_IPPS"/>
    <property type="match status" value="1"/>
</dbReference>
<feature type="binding site" evidence="2">
    <location>
        <begin position="72"/>
        <end position="74"/>
    </location>
    <ligand>
        <name>substrate</name>
    </ligand>
</feature>
<dbReference type="GO" id="GO:0045547">
    <property type="term" value="F:ditrans,polycis-polyprenyl diphosphate synthase [(2E,6E)-farnesyl diphosphate specific] activity"/>
    <property type="evidence" value="ECO:0007669"/>
    <property type="project" value="TreeGrafter"/>
</dbReference>
<protein>
    <recommendedName>
        <fullName evidence="2">Isoprenyl transferase</fullName>
        <ecNumber evidence="2">2.5.1.-</ecNumber>
    </recommendedName>
</protein>
<feature type="binding site" evidence="2">
    <location>
        <position position="32"/>
    </location>
    <ligand>
        <name>substrate</name>
    </ligand>
</feature>
<dbReference type="AlphaFoldDB" id="C6HXA5"/>
<dbReference type="EC" id="2.5.1.-" evidence="2"/>
<comment type="similarity">
    <text evidence="2">Belongs to the UPP synthase family.</text>
</comment>
<proteinExistence type="inferred from homology"/>
<comment type="subunit">
    <text evidence="2">Homodimer.</text>
</comment>
<dbReference type="GO" id="GO:0000287">
    <property type="term" value="F:magnesium ion binding"/>
    <property type="evidence" value="ECO:0007669"/>
    <property type="project" value="UniProtKB-UniRule"/>
</dbReference>
<feature type="binding site" evidence="2">
    <location>
        <begin position="201"/>
        <end position="203"/>
    </location>
    <ligand>
        <name>substrate</name>
    </ligand>
</feature>
<feature type="binding site" evidence="2">
    <location>
        <position position="78"/>
    </location>
    <ligand>
        <name>substrate</name>
    </ligand>
</feature>
<evidence type="ECO:0000313" key="4">
    <source>
        <dbReference type="Proteomes" id="UP000009374"/>
    </source>
</evidence>
<keyword evidence="2" id="KW-0479">Metal-binding</keyword>
<feature type="binding site" evidence="2">
    <location>
        <position position="76"/>
    </location>
    <ligand>
        <name>substrate</name>
    </ligand>
</feature>
<dbReference type="InterPro" id="IPR036424">
    <property type="entry name" value="UPP_synth-like_sf"/>
</dbReference>
<sequence length="262" mass="29903">MISADRSTEERPSWLLRPPVHLAIIMDGNGRWAKKRFLPRVAGHRQGAQSVRRTVSACRAWGIRYLTLYAFSWENWKRSRPEVDALMALLEDYLDGEEALMKEKAIRFRTIGNRSRLPLSVAKRIEAVEASTREGKAMDLILALSYSGREEILAAVRRFAEDVKRGVAQPDILSEEAFDGYLDTAGIPPPDLLIRTSGEHRISNFLLWQIAYTELFFDPVLWPDFGEENLKRALMDYQERQRRFGAEGESHSGDHGREAGTV</sequence>
<gene>
    <name evidence="3" type="ORF">UBAL3_92050028</name>
</gene>
<feature type="binding site" evidence="2">
    <location>
        <position position="44"/>
    </location>
    <ligand>
        <name>substrate</name>
    </ligand>
</feature>
<dbReference type="InterPro" id="IPR001441">
    <property type="entry name" value="UPP_synth-like"/>
</dbReference>
<reference evidence="3 4" key="1">
    <citation type="journal article" date="2009" name="Appl. Environ. Microbiol.">
        <title>Community genomic and proteomic analyses of chemoautotrophic iron-oxidizing "Leptospirillum rubarum" (Group II) and "Leptospirillum ferrodiazotrophum" (Group III) bacteria in acid mine drainage biofilms.</title>
        <authorList>
            <person name="Goltsman D.S."/>
            <person name="Denef V.J."/>
            <person name="Singer S.W."/>
            <person name="VerBerkmoes N.C."/>
            <person name="Lefsrud M."/>
            <person name="Mueller R.S."/>
            <person name="Dick G.J."/>
            <person name="Sun C.L."/>
            <person name="Wheeler K.E."/>
            <person name="Zemla A."/>
            <person name="Baker B.J."/>
            <person name="Hauser L."/>
            <person name="Land M."/>
            <person name="Shah M.B."/>
            <person name="Thelen M.P."/>
            <person name="Hettich R.L."/>
            <person name="Banfield J.F."/>
        </authorList>
    </citation>
    <scope>NUCLEOTIDE SEQUENCE [LARGE SCALE GENOMIC DNA]</scope>
</reference>
<organism evidence="3 4">
    <name type="scientific">Leptospirillum ferrodiazotrophum</name>
    <dbReference type="NCBI Taxonomy" id="412449"/>
    <lineage>
        <taxon>Bacteria</taxon>
        <taxon>Pseudomonadati</taxon>
        <taxon>Nitrospirota</taxon>
        <taxon>Nitrospiria</taxon>
        <taxon>Nitrospirales</taxon>
        <taxon>Nitrospiraceae</taxon>
        <taxon>Leptospirillum</taxon>
    </lineage>
</organism>
<feature type="binding site" evidence="2">
    <location>
        <position position="214"/>
    </location>
    <ligand>
        <name>Mg(2+)</name>
        <dbReference type="ChEBI" id="CHEBI:18420"/>
    </ligand>
</feature>
<keyword evidence="2" id="KW-0460">Magnesium</keyword>
<dbReference type="HAMAP" id="MF_01139">
    <property type="entry name" value="ISPT"/>
    <property type="match status" value="1"/>
</dbReference>
<dbReference type="FunFam" id="3.40.1180.10:FF:000001">
    <property type="entry name" value="(2E,6E)-farnesyl-diphosphate-specific ditrans,polycis-undecaprenyl-diphosphate synthase"/>
    <property type="match status" value="1"/>
</dbReference>
<dbReference type="PANTHER" id="PTHR10291">
    <property type="entry name" value="DEHYDRODOLICHYL DIPHOSPHATE SYNTHASE FAMILY MEMBER"/>
    <property type="match status" value="1"/>
</dbReference>
<dbReference type="EMBL" id="GG693873">
    <property type="protein sequence ID" value="EES52657.1"/>
    <property type="molecule type" value="Genomic_DNA"/>
</dbReference>
<feature type="active site" description="Proton acceptor" evidence="2">
    <location>
        <position position="75"/>
    </location>
</feature>
<accession>C6HXA5</accession>
<feature type="binding site" evidence="2">
    <location>
        <begin position="28"/>
        <end position="31"/>
    </location>
    <ligand>
        <name>substrate</name>
    </ligand>
</feature>
<dbReference type="GO" id="GO:0016094">
    <property type="term" value="P:polyprenol biosynthetic process"/>
    <property type="evidence" value="ECO:0007669"/>
    <property type="project" value="TreeGrafter"/>
</dbReference>
<feature type="active site" evidence="2">
    <location>
        <position position="27"/>
    </location>
</feature>
<comment type="function">
    <text evidence="2">Catalyzes the condensation of isopentenyl diphosphate (IPP) with allylic pyrophosphates generating different type of terpenoids.</text>
</comment>
<keyword evidence="4" id="KW-1185">Reference proteome</keyword>
<evidence type="ECO:0000256" key="2">
    <source>
        <dbReference type="HAMAP-Rule" id="MF_01139"/>
    </source>
</evidence>
<dbReference type="NCBIfam" id="TIGR00055">
    <property type="entry name" value="uppS"/>
    <property type="match status" value="1"/>
</dbReference>
<dbReference type="Gene3D" id="3.40.1180.10">
    <property type="entry name" value="Decaprenyl diphosphate synthase-like"/>
    <property type="match status" value="1"/>
</dbReference>
<feature type="binding site" evidence="2">
    <location>
        <position position="195"/>
    </location>
    <ligand>
        <name>substrate</name>
    </ligand>
</feature>
<dbReference type="InterPro" id="IPR018520">
    <property type="entry name" value="UPP_synth-like_CS"/>
</dbReference>
<dbReference type="PROSITE" id="PS01066">
    <property type="entry name" value="UPP_SYNTHASE"/>
    <property type="match status" value="1"/>
</dbReference>
<evidence type="ECO:0000256" key="1">
    <source>
        <dbReference type="ARBA" id="ARBA00022679"/>
    </source>
</evidence>
<dbReference type="PANTHER" id="PTHR10291:SF0">
    <property type="entry name" value="DEHYDRODOLICHYL DIPHOSPHATE SYNTHASE 2"/>
    <property type="match status" value="1"/>
</dbReference>
<comment type="cofactor">
    <cofactor evidence="2">
        <name>Mg(2+)</name>
        <dbReference type="ChEBI" id="CHEBI:18420"/>
    </cofactor>
    <text evidence="2">Binds 2 magnesium ions per subunit.</text>
</comment>
<feature type="binding site" evidence="2">
    <location>
        <position position="40"/>
    </location>
    <ligand>
        <name>substrate</name>
    </ligand>
</feature>
<dbReference type="SUPFAM" id="SSF64005">
    <property type="entry name" value="Undecaprenyl diphosphate synthase"/>
    <property type="match status" value="1"/>
</dbReference>
<name>C6HXA5_9BACT</name>
<evidence type="ECO:0000313" key="3">
    <source>
        <dbReference type="EMBL" id="EES52657.1"/>
    </source>
</evidence>
<feature type="binding site" evidence="2">
    <location>
        <position position="27"/>
    </location>
    <ligand>
        <name>Mg(2+)</name>
        <dbReference type="ChEBI" id="CHEBI:18420"/>
    </ligand>
</feature>
<dbReference type="Pfam" id="PF01255">
    <property type="entry name" value="Prenyltransf"/>
    <property type="match status" value="1"/>
</dbReference>
<keyword evidence="1 2" id="KW-0808">Transferase</keyword>